<dbReference type="InterPro" id="IPR018483">
    <property type="entry name" value="Carb_kinase_FGGY_CS"/>
</dbReference>
<dbReference type="PROSITE" id="PS00445">
    <property type="entry name" value="FGGY_KINASES_2"/>
    <property type="match status" value="1"/>
</dbReference>
<name>A0A0R1UAI8_9LACO</name>
<evidence type="ECO:0000313" key="8">
    <source>
        <dbReference type="Proteomes" id="UP000050816"/>
    </source>
</evidence>
<dbReference type="InterPro" id="IPR018485">
    <property type="entry name" value="FGGY_C"/>
</dbReference>
<dbReference type="InterPro" id="IPR000577">
    <property type="entry name" value="Carb_kinase_FGGY"/>
</dbReference>
<evidence type="ECO:0000256" key="2">
    <source>
        <dbReference type="ARBA" id="ARBA00022679"/>
    </source>
</evidence>
<protein>
    <submittedName>
        <fullName evidence="7">Gluconate kinase</fullName>
    </submittedName>
</protein>
<feature type="domain" description="Carbohydrate kinase FGGY C-terminal" evidence="6">
    <location>
        <begin position="257"/>
        <end position="448"/>
    </location>
</feature>
<dbReference type="GO" id="GO:0016773">
    <property type="term" value="F:phosphotransferase activity, alcohol group as acceptor"/>
    <property type="evidence" value="ECO:0007669"/>
    <property type="project" value="InterPro"/>
</dbReference>
<evidence type="ECO:0000313" key="7">
    <source>
        <dbReference type="EMBL" id="KRL87941.1"/>
    </source>
</evidence>
<keyword evidence="3 4" id="KW-0418">Kinase</keyword>
<comment type="similarity">
    <text evidence="1 4">Belongs to the FGGY kinase family.</text>
</comment>
<reference evidence="7 8" key="1">
    <citation type="journal article" date="2015" name="Genome Announc.">
        <title>Expanding the biotechnology potential of lactobacilli through comparative genomics of 213 strains and associated genera.</title>
        <authorList>
            <person name="Sun Z."/>
            <person name="Harris H.M."/>
            <person name="McCann A."/>
            <person name="Guo C."/>
            <person name="Argimon S."/>
            <person name="Zhang W."/>
            <person name="Yang X."/>
            <person name="Jeffery I.B."/>
            <person name="Cooney J.C."/>
            <person name="Kagawa T.F."/>
            <person name="Liu W."/>
            <person name="Song Y."/>
            <person name="Salvetti E."/>
            <person name="Wrobel A."/>
            <person name="Rasinkangas P."/>
            <person name="Parkhill J."/>
            <person name="Rea M.C."/>
            <person name="O'Sullivan O."/>
            <person name="Ritari J."/>
            <person name="Douillard F.P."/>
            <person name="Paul Ross R."/>
            <person name="Yang R."/>
            <person name="Briner A.E."/>
            <person name="Felis G.E."/>
            <person name="de Vos W.M."/>
            <person name="Barrangou R."/>
            <person name="Klaenhammer T.R."/>
            <person name="Caufield P.W."/>
            <person name="Cui Y."/>
            <person name="Zhang H."/>
            <person name="O'Toole P.W."/>
        </authorList>
    </citation>
    <scope>NUCLEOTIDE SEQUENCE [LARGE SCALE GENOMIC DNA]</scope>
    <source>
        <strain evidence="7 8">DSM 15946</strain>
    </source>
</reference>
<dbReference type="InterPro" id="IPR018484">
    <property type="entry name" value="FGGY_N"/>
</dbReference>
<dbReference type="PANTHER" id="PTHR43095">
    <property type="entry name" value="SUGAR KINASE"/>
    <property type="match status" value="1"/>
</dbReference>
<dbReference type="RefSeq" id="WP_056955478.1">
    <property type="nucleotide sequence ID" value="NZ_AZFK01000084.1"/>
</dbReference>
<dbReference type="InterPro" id="IPR043129">
    <property type="entry name" value="ATPase_NBD"/>
</dbReference>
<dbReference type="InterPro" id="IPR050406">
    <property type="entry name" value="FGGY_Carb_Kinase"/>
</dbReference>
<dbReference type="PANTHER" id="PTHR43095:SF2">
    <property type="entry name" value="GLUCONOKINASE"/>
    <property type="match status" value="1"/>
</dbReference>
<dbReference type="PIRSF" id="PIRSF000538">
    <property type="entry name" value="GlpK"/>
    <property type="match status" value="1"/>
</dbReference>
<organism evidence="7 8">
    <name type="scientific">Limosilactobacillus ingluviei DSM 15946</name>
    <dbReference type="NCBI Taxonomy" id="1423760"/>
    <lineage>
        <taxon>Bacteria</taxon>
        <taxon>Bacillati</taxon>
        <taxon>Bacillota</taxon>
        <taxon>Bacilli</taxon>
        <taxon>Lactobacillales</taxon>
        <taxon>Lactobacillaceae</taxon>
        <taxon>Limosilactobacillus</taxon>
    </lineage>
</organism>
<dbReference type="PATRIC" id="fig|1423760.3.peg.631"/>
<dbReference type="PROSITE" id="PS00933">
    <property type="entry name" value="FGGY_KINASES_1"/>
    <property type="match status" value="1"/>
</dbReference>
<dbReference type="Pfam" id="PF00370">
    <property type="entry name" value="FGGY_N"/>
    <property type="match status" value="1"/>
</dbReference>
<dbReference type="Proteomes" id="UP000050816">
    <property type="component" value="Unassembled WGS sequence"/>
</dbReference>
<dbReference type="GO" id="GO:0005975">
    <property type="term" value="P:carbohydrate metabolic process"/>
    <property type="evidence" value="ECO:0007669"/>
    <property type="project" value="InterPro"/>
</dbReference>
<keyword evidence="2 4" id="KW-0808">Transferase</keyword>
<sequence>MDYLIGVDVGTTSTKAVLYDQHAQVLDSFKAGYTLYRDASGMAEQDPAAIVTAVKTVIKQAAAAADLSQGKLLAVAFSSANQSVILLDDQHQPLTRSITWADTRARGVAERMRRHLVAKTLFSHTGTPLHPMSPFTKLIWLNENHPALMAKAAYVADIKSYLFWELFHTFKVDISIASCTGLFNLHTSDWDEQALELAGVSAAQLPEIVSGTTQAVGLIPTVADELGIPATTPFVYGAFDGALSNLGVGAIKQDTVAITIGTSAAVRVATDHPVIDPQERLFCYAIDEGFYVVGGPINNGGDVFQWAVEHLVDNSAVAQNGGDAYDLANQVIETAPAGAHGLLFHPFLGGERAPLWDANARGSFFGLTPLHTRADMLRAVMEGINMNIATVFAAVRELVGEPASVTATGGFAQSAVWKQMMADILNVPVNIPASFESGCLGAITMAMKSLGLIDDLSAVTELIGEVESYQPQAAAVATYQEYLPLFKQVEELLSPAYGVIAQLQEKEAPGTH</sequence>
<evidence type="ECO:0000256" key="1">
    <source>
        <dbReference type="ARBA" id="ARBA00009156"/>
    </source>
</evidence>
<feature type="domain" description="Carbohydrate kinase FGGY N-terminal" evidence="5">
    <location>
        <begin position="3"/>
        <end position="247"/>
    </location>
</feature>
<comment type="caution">
    <text evidence="7">The sequence shown here is derived from an EMBL/GenBank/DDBJ whole genome shotgun (WGS) entry which is preliminary data.</text>
</comment>
<dbReference type="EMBL" id="AZFK01000084">
    <property type="protein sequence ID" value="KRL87941.1"/>
    <property type="molecule type" value="Genomic_DNA"/>
</dbReference>
<dbReference type="SUPFAM" id="SSF53067">
    <property type="entry name" value="Actin-like ATPase domain"/>
    <property type="match status" value="2"/>
</dbReference>
<gene>
    <name evidence="7" type="ORF">FC43_GL000607</name>
</gene>
<evidence type="ECO:0000256" key="4">
    <source>
        <dbReference type="RuleBase" id="RU003733"/>
    </source>
</evidence>
<dbReference type="CDD" id="cd07770">
    <property type="entry name" value="ASKHA_NBD_FGGY_GntK"/>
    <property type="match status" value="1"/>
</dbReference>
<dbReference type="GO" id="GO:0016301">
    <property type="term" value="F:kinase activity"/>
    <property type="evidence" value="ECO:0007669"/>
    <property type="project" value="UniProtKB-KW"/>
</dbReference>
<proteinExistence type="inferred from homology"/>
<evidence type="ECO:0000259" key="6">
    <source>
        <dbReference type="Pfam" id="PF02782"/>
    </source>
</evidence>
<evidence type="ECO:0000259" key="5">
    <source>
        <dbReference type="Pfam" id="PF00370"/>
    </source>
</evidence>
<dbReference type="Pfam" id="PF02782">
    <property type="entry name" value="FGGY_C"/>
    <property type="match status" value="1"/>
</dbReference>
<dbReference type="Gene3D" id="3.30.420.40">
    <property type="match status" value="2"/>
</dbReference>
<dbReference type="AlphaFoldDB" id="A0A0R1UAI8"/>
<accession>A0A0R1UAI8</accession>
<evidence type="ECO:0000256" key="3">
    <source>
        <dbReference type="ARBA" id="ARBA00022777"/>
    </source>
</evidence>